<dbReference type="AlphaFoldDB" id="A0A6G0XHQ9"/>
<accession>A0A6G0XHQ9</accession>
<name>A0A6G0XHQ9_9STRA</name>
<dbReference type="EMBL" id="VJMJ01000063">
    <property type="protein sequence ID" value="KAF0739621.1"/>
    <property type="molecule type" value="Genomic_DNA"/>
</dbReference>
<keyword evidence="3 7" id="KW-0645">Protease</keyword>
<comment type="caution">
    <text evidence="8">The sequence shown here is derived from an EMBL/GenBank/DDBJ whole genome shotgun (WGS) entry which is preliminary data.</text>
</comment>
<keyword evidence="4" id="KW-0732">Signal</keyword>
<dbReference type="GO" id="GO:0006508">
    <property type="term" value="P:proteolysis"/>
    <property type="evidence" value="ECO:0007669"/>
    <property type="project" value="UniProtKB-KW"/>
</dbReference>
<evidence type="ECO:0000256" key="3">
    <source>
        <dbReference type="ARBA" id="ARBA00022670"/>
    </source>
</evidence>
<dbReference type="Pfam" id="PF00450">
    <property type="entry name" value="Peptidase_S10"/>
    <property type="match status" value="1"/>
</dbReference>
<dbReference type="PANTHER" id="PTHR11802:SF113">
    <property type="entry name" value="SERINE CARBOXYPEPTIDASE CTSA-4.1"/>
    <property type="match status" value="1"/>
</dbReference>
<dbReference type="PROSITE" id="PS00131">
    <property type="entry name" value="CARBOXYPEPT_SER_SER"/>
    <property type="match status" value="1"/>
</dbReference>
<evidence type="ECO:0000256" key="2">
    <source>
        <dbReference type="ARBA" id="ARBA00022645"/>
    </source>
</evidence>
<dbReference type="PROSITE" id="PS00560">
    <property type="entry name" value="CARBOXYPEPT_SER_HIS"/>
    <property type="match status" value="1"/>
</dbReference>
<dbReference type="InterPro" id="IPR001563">
    <property type="entry name" value="Peptidase_S10"/>
</dbReference>
<protein>
    <recommendedName>
        <fullName evidence="7">Carboxypeptidase</fullName>
        <ecNumber evidence="7">3.4.16.-</ecNumber>
    </recommendedName>
</protein>
<dbReference type="Gene3D" id="3.40.50.1820">
    <property type="entry name" value="alpha/beta hydrolase"/>
    <property type="match status" value="1"/>
</dbReference>
<evidence type="ECO:0000256" key="4">
    <source>
        <dbReference type="ARBA" id="ARBA00022729"/>
    </source>
</evidence>
<dbReference type="PANTHER" id="PTHR11802">
    <property type="entry name" value="SERINE PROTEASE FAMILY S10 SERINE CARBOXYPEPTIDASE"/>
    <property type="match status" value="1"/>
</dbReference>
<comment type="similarity">
    <text evidence="1 7">Belongs to the peptidase S10 family.</text>
</comment>
<dbReference type="InterPro" id="IPR033124">
    <property type="entry name" value="Ser_caboxypep_his_AS"/>
</dbReference>
<dbReference type="InterPro" id="IPR029058">
    <property type="entry name" value="AB_hydrolase_fold"/>
</dbReference>
<gene>
    <name evidence="8" type="ORF">Ae201684_004795</name>
</gene>
<organism evidence="8 9">
    <name type="scientific">Aphanomyces euteiches</name>
    <dbReference type="NCBI Taxonomy" id="100861"/>
    <lineage>
        <taxon>Eukaryota</taxon>
        <taxon>Sar</taxon>
        <taxon>Stramenopiles</taxon>
        <taxon>Oomycota</taxon>
        <taxon>Saprolegniomycetes</taxon>
        <taxon>Saprolegniales</taxon>
        <taxon>Verrucalvaceae</taxon>
        <taxon>Aphanomyces</taxon>
    </lineage>
</organism>
<keyword evidence="5 7" id="KW-0378">Hydrolase</keyword>
<dbReference type="PRINTS" id="PR00724">
    <property type="entry name" value="CRBOXYPTASEC"/>
</dbReference>
<dbReference type="VEuPathDB" id="FungiDB:AeMF1_004198"/>
<evidence type="ECO:0000313" key="8">
    <source>
        <dbReference type="EMBL" id="KAF0739621.1"/>
    </source>
</evidence>
<dbReference type="SUPFAM" id="SSF53474">
    <property type="entry name" value="alpha/beta-Hydrolases"/>
    <property type="match status" value="1"/>
</dbReference>
<evidence type="ECO:0000256" key="5">
    <source>
        <dbReference type="ARBA" id="ARBA00022801"/>
    </source>
</evidence>
<dbReference type="Proteomes" id="UP000481153">
    <property type="component" value="Unassembled WGS sequence"/>
</dbReference>
<evidence type="ECO:0000256" key="7">
    <source>
        <dbReference type="RuleBase" id="RU361156"/>
    </source>
</evidence>
<sequence>MASEKTPLFRVVSSPRKQPRRTSKTTLLVALAAIGTLASVGCLVSFNETPSHLDVVTDASIVIDSTFCDVTRQQSGYIKVPHKVNDNYFYWFFESRSNPEKDPLVLWLTGGPGSSSMLALLLENGPCTIDENLTTVSNPYSWTNNANVIWLDQPTGVGFSYGDAADDDHDEIDVGRNIYGFLQGFLKKNPKFQHHEFYITGESYGGHYVPSAAHYILKQTTPAADDVQIHLKGISIGNGLTDSVTQIPYTIDMIDNAYNITLVRPDQIPALKLAAKEVGDLVVACQQTQDENHTCHQALYGWDTRVVEPLVSTFQRNQYDIREDCSNGGCIDYMKYGAKFLNAPAVQAKLGVNKTWEQSNGRVYDDFSIDFMKDYVQFVPELLAGGVRVLIYAGDADLLCNWIGNEAWTKKLSWPAKKEYNDASVKPLLVNGSNGGEVRSSHNLTFVRVYNAGHMVPTDQPQVALALINRFLANAPLDA</sequence>
<evidence type="ECO:0000256" key="1">
    <source>
        <dbReference type="ARBA" id="ARBA00009431"/>
    </source>
</evidence>
<dbReference type="InterPro" id="IPR018202">
    <property type="entry name" value="Ser_caboxypep_ser_AS"/>
</dbReference>
<dbReference type="GO" id="GO:0004185">
    <property type="term" value="F:serine-type carboxypeptidase activity"/>
    <property type="evidence" value="ECO:0007669"/>
    <property type="project" value="UniProtKB-UniRule"/>
</dbReference>
<keyword evidence="6" id="KW-0325">Glycoprotein</keyword>
<evidence type="ECO:0000256" key="6">
    <source>
        <dbReference type="ARBA" id="ARBA00023180"/>
    </source>
</evidence>
<reference evidence="8 9" key="1">
    <citation type="submission" date="2019-07" db="EMBL/GenBank/DDBJ databases">
        <title>Genomics analysis of Aphanomyces spp. identifies a new class of oomycete effector associated with host adaptation.</title>
        <authorList>
            <person name="Gaulin E."/>
        </authorList>
    </citation>
    <scope>NUCLEOTIDE SEQUENCE [LARGE SCALE GENOMIC DNA]</scope>
    <source>
        <strain evidence="8 9">ATCC 201684</strain>
    </source>
</reference>
<dbReference type="EC" id="3.4.16.-" evidence="7"/>
<dbReference type="Gene3D" id="1.10.287.410">
    <property type="match status" value="1"/>
</dbReference>
<proteinExistence type="inferred from homology"/>
<evidence type="ECO:0000313" key="9">
    <source>
        <dbReference type="Proteomes" id="UP000481153"/>
    </source>
</evidence>
<keyword evidence="9" id="KW-1185">Reference proteome</keyword>
<keyword evidence="2 7" id="KW-0121">Carboxypeptidase</keyword>